<dbReference type="PANTHER" id="PTHR45668">
    <property type="entry name" value="SERINE/THREONINE-PROTEIN PHOSPHATASE 5-RELATED"/>
    <property type="match status" value="1"/>
</dbReference>
<dbReference type="AlphaFoldDB" id="A0A835YLG0"/>
<evidence type="ECO:0000256" key="2">
    <source>
        <dbReference type="ARBA" id="ARBA00001946"/>
    </source>
</evidence>
<dbReference type="InterPro" id="IPR013235">
    <property type="entry name" value="PPP_dom"/>
</dbReference>
<comment type="cofactor">
    <cofactor evidence="2">
        <name>Mg(2+)</name>
        <dbReference type="ChEBI" id="CHEBI:18420"/>
    </cofactor>
</comment>
<name>A0A835YLG0_9STRA</name>
<evidence type="ECO:0000256" key="3">
    <source>
        <dbReference type="ARBA" id="ARBA00004123"/>
    </source>
</evidence>
<proteinExistence type="inferred from homology"/>
<evidence type="ECO:0000256" key="7">
    <source>
        <dbReference type="ARBA" id="ARBA00022737"/>
    </source>
</evidence>
<accession>A0A835YLG0</accession>
<dbReference type="InterPro" id="IPR029052">
    <property type="entry name" value="Metallo-depent_PP-like"/>
</dbReference>
<evidence type="ECO:0000256" key="15">
    <source>
        <dbReference type="ARBA" id="ARBA00073946"/>
    </source>
</evidence>
<dbReference type="SMART" id="SM00028">
    <property type="entry name" value="TPR"/>
    <property type="match status" value="3"/>
</dbReference>
<evidence type="ECO:0000256" key="8">
    <source>
        <dbReference type="ARBA" id="ARBA00022801"/>
    </source>
</evidence>
<keyword evidence="8" id="KW-0378">Hydrolase</keyword>
<dbReference type="CDD" id="cd07417">
    <property type="entry name" value="MPP_PP5_C"/>
    <property type="match status" value="1"/>
</dbReference>
<keyword evidence="6" id="KW-0479">Metal-binding</keyword>
<dbReference type="InterPro" id="IPR011990">
    <property type="entry name" value="TPR-like_helical_dom_sf"/>
</dbReference>
<dbReference type="EMBL" id="JAFCMP010000526">
    <property type="protein sequence ID" value="KAG5177330.1"/>
    <property type="molecule type" value="Genomic_DNA"/>
</dbReference>
<comment type="catalytic activity">
    <reaction evidence="14">
        <text>O-phospho-L-threonyl-[protein] + H2O = L-threonyl-[protein] + phosphate</text>
        <dbReference type="Rhea" id="RHEA:47004"/>
        <dbReference type="Rhea" id="RHEA-COMP:11060"/>
        <dbReference type="Rhea" id="RHEA-COMP:11605"/>
        <dbReference type="ChEBI" id="CHEBI:15377"/>
        <dbReference type="ChEBI" id="CHEBI:30013"/>
        <dbReference type="ChEBI" id="CHEBI:43474"/>
        <dbReference type="ChEBI" id="CHEBI:61977"/>
        <dbReference type="EC" id="3.1.3.16"/>
    </reaction>
    <physiologicalReaction direction="left-to-right" evidence="14">
        <dbReference type="Rhea" id="RHEA:47005"/>
    </physiologicalReaction>
</comment>
<keyword evidence="11" id="KW-0464">Manganese</keyword>
<evidence type="ECO:0000256" key="13">
    <source>
        <dbReference type="ARBA" id="ARBA00047986"/>
    </source>
</evidence>
<evidence type="ECO:0000256" key="16">
    <source>
        <dbReference type="PIRSR" id="PIRSR033096-1"/>
    </source>
</evidence>
<keyword evidence="10" id="KW-0904">Protein phosphatase</keyword>
<gene>
    <name evidence="19" type="ORF">JKP88DRAFT_270712</name>
</gene>
<evidence type="ECO:0000313" key="20">
    <source>
        <dbReference type="Proteomes" id="UP000664859"/>
    </source>
</evidence>
<comment type="caution">
    <text evidence="19">The sequence shown here is derived from an EMBL/GenBank/DDBJ whole genome shotgun (WGS) entry which is preliminary data.</text>
</comment>
<keyword evidence="12" id="KW-0539">Nucleus</keyword>
<reference evidence="19" key="1">
    <citation type="submission" date="2021-02" db="EMBL/GenBank/DDBJ databases">
        <title>First Annotated Genome of the Yellow-green Alga Tribonema minus.</title>
        <authorList>
            <person name="Mahan K.M."/>
        </authorList>
    </citation>
    <scope>NUCLEOTIDE SEQUENCE</scope>
    <source>
        <strain evidence="19">UTEX B ZZ1240</strain>
    </source>
</reference>
<evidence type="ECO:0000256" key="9">
    <source>
        <dbReference type="ARBA" id="ARBA00022803"/>
    </source>
</evidence>
<evidence type="ECO:0000256" key="17">
    <source>
        <dbReference type="PROSITE-ProRule" id="PRU00339"/>
    </source>
</evidence>
<evidence type="ECO:0000256" key="12">
    <source>
        <dbReference type="ARBA" id="ARBA00023242"/>
    </source>
</evidence>
<comment type="similarity">
    <text evidence="4">Belongs to the PPP phosphatase family. PP-5 (PP-T) subfamily.</text>
</comment>
<dbReference type="OrthoDB" id="445564at2759"/>
<dbReference type="EC" id="3.1.3.16" evidence="5"/>
<dbReference type="GO" id="GO:0004722">
    <property type="term" value="F:protein serine/threonine phosphatase activity"/>
    <property type="evidence" value="ECO:0007669"/>
    <property type="project" value="UniProtKB-EC"/>
</dbReference>
<evidence type="ECO:0000256" key="6">
    <source>
        <dbReference type="ARBA" id="ARBA00022723"/>
    </source>
</evidence>
<dbReference type="PROSITE" id="PS50005">
    <property type="entry name" value="TPR"/>
    <property type="match status" value="1"/>
</dbReference>
<sequence length="495" mass="54872">MGDAGGDGVEQQPQEELLEKANKLKEQGNKQLADGHLIQAVELYSQAIDLVPTAVFYGNRAFTYLKMENYGLAISDSDEAIRLNSDYVKAYYRRASANMVLGKYKLALKDLRQVVKTHPGDKDARLKFKACEKAAREAAFAAAIMQEEEEPLCTRVVVQDILVDPAYDGPALGEDLTVTMDFVRAMIERFRAQKLVAKRYVVAVLQQAFALLRATPSLMRLRVPADGADGKTGAFTVCGDTHGQFYDLLHIFELNGLPAPDNPYLFNGDFVDRGSFSFEVVTTLLALKVACPEAIHLTRGNHESKNMNKIYGFEGEVKHKYDAAVMTMFAEVFCWLPLCATLNDKVFIVHGGLPSTDGVTLDDTEGIDRNREPPESGLMSDLMWSDPQPFEGRSPSKRGIGMSFGPDVTKAFLDGNGLELLVRSHEVKEEGYLVEHDGRCITVFSAPNYCDQMANKAAFIRFGHDCKPQFTQYEASPHPPIRPMAYATNFSGFGM</sequence>
<dbReference type="InterPro" id="IPR019734">
    <property type="entry name" value="TPR_rpt"/>
</dbReference>
<dbReference type="SUPFAM" id="SSF56300">
    <property type="entry name" value="Metallo-dependent phosphatases"/>
    <property type="match status" value="1"/>
</dbReference>
<dbReference type="PRINTS" id="PR00114">
    <property type="entry name" value="STPHPHTASE"/>
</dbReference>
<dbReference type="Gene3D" id="3.60.21.10">
    <property type="match status" value="1"/>
</dbReference>
<dbReference type="SMART" id="SM00156">
    <property type="entry name" value="PP2Ac"/>
    <property type="match status" value="1"/>
</dbReference>
<dbReference type="Pfam" id="PF00149">
    <property type="entry name" value="Metallophos"/>
    <property type="match status" value="1"/>
</dbReference>
<dbReference type="Gene3D" id="1.25.40.10">
    <property type="entry name" value="Tetratricopeptide repeat domain"/>
    <property type="match status" value="1"/>
</dbReference>
<evidence type="ECO:0000256" key="11">
    <source>
        <dbReference type="ARBA" id="ARBA00023211"/>
    </source>
</evidence>
<feature type="active site" description="Proton donor/acceptor" evidence="16">
    <location>
        <position position="302"/>
    </location>
</feature>
<evidence type="ECO:0000256" key="5">
    <source>
        <dbReference type="ARBA" id="ARBA00013081"/>
    </source>
</evidence>
<dbReference type="InterPro" id="IPR051134">
    <property type="entry name" value="PPP_phosphatase"/>
</dbReference>
<dbReference type="Pfam" id="PF08321">
    <property type="entry name" value="PPP5"/>
    <property type="match status" value="1"/>
</dbReference>
<dbReference type="Pfam" id="PF03704">
    <property type="entry name" value="BTAD"/>
    <property type="match status" value="1"/>
</dbReference>
<comment type="subcellular location">
    <subcellularLocation>
        <location evidence="3">Nucleus</location>
    </subcellularLocation>
</comment>
<feature type="repeat" description="TPR" evidence="17">
    <location>
        <begin position="88"/>
        <end position="121"/>
    </location>
</feature>
<dbReference type="FunFam" id="3.60.21.10:FF:000036">
    <property type="entry name" value="Serine/threonine protein phosphatase 5"/>
    <property type="match status" value="1"/>
</dbReference>
<dbReference type="SUPFAM" id="SSF48452">
    <property type="entry name" value="TPR-like"/>
    <property type="match status" value="1"/>
</dbReference>
<evidence type="ECO:0000256" key="10">
    <source>
        <dbReference type="ARBA" id="ARBA00022912"/>
    </source>
</evidence>
<dbReference type="Proteomes" id="UP000664859">
    <property type="component" value="Unassembled WGS sequence"/>
</dbReference>
<evidence type="ECO:0000256" key="1">
    <source>
        <dbReference type="ARBA" id="ARBA00001936"/>
    </source>
</evidence>
<comment type="cofactor">
    <cofactor evidence="1">
        <name>Mn(2+)</name>
        <dbReference type="ChEBI" id="CHEBI:29035"/>
    </cofactor>
</comment>
<feature type="domain" description="Serine/threonine specific protein phosphatases" evidence="18">
    <location>
        <begin position="196"/>
        <end position="477"/>
    </location>
</feature>
<dbReference type="GO" id="GO:0005634">
    <property type="term" value="C:nucleus"/>
    <property type="evidence" value="ECO:0007669"/>
    <property type="project" value="UniProtKB-SubCell"/>
</dbReference>
<organism evidence="19 20">
    <name type="scientific">Tribonema minus</name>
    <dbReference type="NCBI Taxonomy" id="303371"/>
    <lineage>
        <taxon>Eukaryota</taxon>
        <taxon>Sar</taxon>
        <taxon>Stramenopiles</taxon>
        <taxon>Ochrophyta</taxon>
        <taxon>PX clade</taxon>
        <taxon>Xanthophyceae</taxon>
        <taxon>Tribonematales</taxon>
        <taxon>Tribonemataceae</taxon>
        <taxon>Tribonema</taxon>
    </lineage>
</organism>
<evidence type="ECO:0000313" key="19">
    <source>
        <dbReference type="EMBL" id="KAG5177330.1"/>
    </source>
</evidence>
<dbReference type="PIRSF" id="PIRSF033096">
    <property type="entry name" value="PPPtase_5"/>
    <property type="match status" value="1"/>
</dbReference>
<dbReference type="GO" id="GO:0046872">
    <property type="term" value="F:metal ion binding"/>
    <property type="evidence" value="ECO:0007669"/>
    <property type="project" value="UniProtKB-KW"/>
</dbReference>
<dbReference type="InterPro" id="IPR005158">
    <property type="entry name" value="BTAD"/>
</dbReference>
<dbReference type="InterPro" id="IPR006186">
    <property type="entry name" value="Ser/Thr-sp_prot-phosphatase"/>
</dbReference>
<keyword evidence="20" id="KW-1185">Reference proteome</keyword>
<dbReference type="GO" id="GO:0005737">
    <property type="term" value="C:cytoplasm"/>
    <property type="evidence" value="ECO:0007669"/>
    <property type="project" value="UniProtKB-ARBA"/>
</dbReference>
<dbReference type="InterPro" id="IPR041753">
    <property type="entry name" value="PP5_C"/>
</dbReference>
<protein>
    <recommendedName>
        <fullName evidence="15">Serine/threonine-protein phosphatase T</fullName>
        <ecNumber evidence="5">3.1.3.16</ecNumber>
    </recommendedName>
</protein>
<dbReference type="InterPro" id="IPR004843">
    <property type="entry name" value="Calcineurin-like_PHP"/>
</dbReference>
<evidence type="ECO:0000256" key="14">
    <source>
        <dbReference type="ARBA" id="ARBA00048832"/>
    </source>
</evidence>
<evidence type="ECO:0000256" key="4">
    <source>
        <dbReference type="ARBA" id="ARBA00008786"/>
    </source>
</evidence>
<comment type="catalytic activity">
    <reaction evidence="13">
        <text>O-phospho-L-seryl-[protein] + H2O = L-seryl-[protein] + phosphate</text>
        <dbReference type="Rhea" id="RHEA:20629"/>
        <dbReference type="Rhea" id="RHEA-COMP:9863"/>
        <dbReference type="Rhea" id="RHEA-COMP:11604"/>
        <dbReference type="ChEBI" id="CHEBI:15377"/>
        <dbReference type="ChEBI" id="CHEBI:29999"/>
        <dbReference type="ChEBI" id="CHEBI:43474"/>
        <dbReference type="ChEBI" id="CHEBI:83421"/>
        <dbReference type="EC" id="3.1.3.16"/>
    </reaction>
    <physiologicalReaction direction="left-to-right" evidence="13">
        <dbReference type="Rhea" id="RHEA:20630"/>
    </physiologicalReaction>
</comment>
<keyword evidence="7" id="KW-0677">Repeat</keyword>
<evidence type="ECO:0000259" key="18">
    <source>
        <dbReference type="SMART" id="SM00156"/>
    </source>
</evidence>
<dbReference type="PANTHER" id="PTHR45668:SF5">
    <property type="entry name" value="SERINE_THREONINE-PROTEIN PHOSPHATASE 5"/>
    <property type="match status" value="1"/>
</dbReference>
<keyword evidence="9 17" id="KW-0802">TPR repeat</keyword>